<protein>
    <submittedName>
        <fullName evidence="1">Uncharacterized protein</fullName>
    </submittedName>
</protein>
<dbReference type="Proteomes" id="UP000242381">
    <property type="component" value="Unassembled WGS sequence"/>
</dbReference>
<dbReference type="EMBL" id="KV921267">
    <property type="protein sequence ID" value="ORE22358.1"/>
    <property type="molecule type" value="Genomic_DNA"/>
</dbReference>
<sequence length="160" mass="18558">MTVKLEPESMCSEATFFLNLQTAVFHSIRGEECHCVYFVELLQQDTRESRLGMSEDHTIFLQYINHESKASGSTIANWAKNVLQLSGVDTTKFKAYSTRSALKHHTNWNQRSDTFERYYFKPREQHLEGIRTAKAIFQQTTPSVLTEKCHIQTRIGINHD</sequence>
<dbReference type="AlphaFoldDB" id="A0A1X0SE30"/>
<proteinExistence type="predicted"/>
<reference evidence="1 2" key="1">
    <citation type="journal article" date="2016" name="Proc. Natl. Acad. Sci. U.S.A.">
        <title>Lipid metabolic changes in an early divergent fungus govern the establishment of a mutualistic symbiosis with endobacteria.</title>
        <authorList>
            <person name="Lastovetsky O.A."/>
            <person name="Gaspar M.L."/>
            <person name="Mondo S.J."/>
            <person name="LaButti K.M."/>
            <person name="Sandor L."/>
            <person name="Grigoriev I.V."/>
            <person name="Henry S.A."/>
            <person name="Pawlowska T.E."/>
        </authorList>
    </citation>
    <scope>NUCLEOTIDE SEQUENCE [LARGE SCALE GENOMIC DNA]</scope>
    <source>
        <strain evidence="1 2">ATCC 11559</strain>
    </source>
</reference>
<accession>A0A1X0SE30</accession>
<organism evidence="1 2">
    <name type="scientific">Rhizopus microsporus</name>
    <dbReference type="NCBI Taxonomy" id="58291"/>
    <lineage>
        <taxon>Eukaryota</taxon>
        <taxon>Fungi</taxon>
        <taxon>Fungi incertae sedis</taxon>
        <taxon>Mucoromycota</taxon>
        <taxon>Mucoromycotina</taxon>
        <taxon>Mucoromycetes</taxon>
        <taxon>Mucorales</taxon>
        <taxon>Mucorineae</taxon>
        <taxon>Rhizopodaceae</taxon>
        <taxon>Rhizopus</taxon>
    </lineage>
</organism>
<evidence type="ECO:0000313" key="2">
    <source>
        <dbReference type="Proteomes" id="UP000242381"/>
    </source>
</evidence>
<gene>
    <name evidence="1" type="ORF">BCV71DRAFT_260250</name>
</gene>
<name>A0A1X0SE30_RHIZD</name>
<evidence type="ECO:0000313" key="1">
    <source>
        <dbReference type="EMBL" id="ORE22358.1"/>
    </source>
</evidence>